<dbReference type="InterPro" id="IPR009019">
    <property type="entry name" value="KH_sf_prok-type"/>
</dbReference>
<dbReference type="HAMAP" id="MF_00945_A">
    <property type="entry name" value="NusA_A"/>
    <property type="match status" value="1"/>
</dbReference>
<evidence type="ECO:0000313" key="10">
    <source>
        <dbReference type="EMBL" id="RZN70525.1"/>
    </source>
</evidence>
<dbReference type="InterPro" id="IPR010212">
    <property type="entry name" value="NusA_arc"/>
</dbReference>
<sequence>MEIKLTTEEIRYMALFEHLTRAEAIDCILDEKEVIFVVKKGDMGLAIGKKGININRVKKSIGKPIEIVEYADDAVEFIQNSFYPVPVKKIKIFNEKDKKLAHVEVAMEDRGLAIGKNGRRIKKAKRLAQRHHDIDDVIIR</sequence>
<protein>
    <recommendedName>
        <fullName evidence="6">Probable transcription termination protein NusA</fullName>
    </recommendedName>
</protein>
<evidence type="ECO:0000256" key="4">
    <source>
        <dbReference type="ARBA" id="ARBA00023015"/>
    </source>
</evidence>
<dbReference type="EMBL" id="RXIL01000054">
    <property type="protein sequence ID" value="RZN70525.1"/>
    <property type="molecule type" value="Genomic_DNA"/>
</dbReference>
<keyword evidence="3 7" id="KW-0694">RNA-binding</keyword>
<proteinExistence type="inferred from homology"/>
<keyword evidence="1 6" id="KW-0806">Transcription termination</keyword>
<feature type="domain" description="KH type-2" evidence="8">
    <location>
        <begin position="12"/>
        <end position="72"/>
    </location>
</feature>
<dbReference type="PROSITE" id="PS50084">
    <property type="entry name" value="KH_TYPE_1"/>
    <property type="match status" value="1"/>
</dbReference>
<dbReference type="Pfam" id="PF07650">
    <property type="entry name" value="KH_2"/>
    <property type="match status" value="1"/>
</dbReference>
<evidence type="ECO:0000313" key="11">
    <source>
        <dbReference type="Proteomes" id="UP000320766"/>
    </source>
</evidence>
<evidence type="ECO:0000256" key="3">
    <source>
        <dbReference type="ARBA" id="ARBA00022884"/>
    </source>
</evidence>
<keyword evidence="4 6" id="KW-0805">Transcription regulation</keyword>
<dbReference type="InterPro" id="IPR004044">
    <property type="entry name" value="KH_dom_type_2"/>
</dbReference>
<dbReference type="GO" id="GO:0003723">
    <property type="term" value="F:RNA binding"/>
    <property type="evidence" value="ECO:0007669"/>
    <property type="project" value="UniProtKB-UniRule"/>
</dbReference>
<dbReference type="GO" id="GO:0006353">
    <property type="term" value="P:DNA-templated transcription termination"/>
    <property type="evidence" value="ECO:0007669"/>
    <property type="project" value="UniProtKB-UniRule"/>
</dbReference>
<evidence type="ECO:0000256" key="6">
    <source>
        <dbReference type="HAMAP-Rule" id="MF_00945"/>
    </source>
</evidence>
<comment type="function">
    <text evidence="6">Participates in transcription termination.</text>
</comment>
<dbReference type="SUPFAM" id="SSF54814">
    <property type="entry name" value="Prokaryotic type KH domain (KH-domain type II)"/>
    <property type="match status" value="2"/>
</dbReference>
<dbReference type="InterPro" id="IPR030842">
    <property type="entry name" value="TF_NusA_bacterial"/>
</dbReference>
<dbReference type="PANTHER" id="PTHR22648">
    <property type="entry name" value="TRANSCRIPTION TERMINATION FACTOR NUSA"/>
    <property type="match status" value="1"/>
</dbReference>
<comment type="similarity">
    <text evidence="6">Belongs to the NusA family.</text>
</comment>
<comment type="subcellular location">
    <subcellularLocation>
        <location evidence="6">Cytoplasm</location>
    </subcellularLocation>
</comment>
<name>A0A520KXD9_9EURY</name>
<evidence type="ECO:0000256" key="7">
    <source>
        <dbReference type="PROSITE-ProRule" id="PRU00117"/>
    </source>
</evidence>
<dbReference type="AlphaFoldDB" id="A0A520KXD9"/>
<evidence type="ECO:0000256" key="5">
    <source>
        <dbReference type="ARBA" id="ARBA00023163"/>
    </source>
</evidence>
<organism evidence="10 11">
    <name type="scientific">Candidatus Methanolliviera hydrocarbonicum</name>
    <dbReference type="NCBI Taxonomy" id="2491085"/>
    <lineage>
        <taxon>Archaea</taxon>
        <taxon>Methanobacteriati</taxon>
        <taxon>Methanobacteriota</taxon>
        <taxon>Candidatus Methanoliparia</taxon>
        <taxon>Candidatus Methanoliparales</taxon>
        <taxon>Candidatus Methanollivieraceae</taxon>
        <taxon>Candidatus Methanolliviera</taxon>
    </lineage>
</organism>
<dbReference type="InterPro" id="IPR015946">
    <property type="entry name" value="KH_dom-like_a/b"/>
</dbReference>
<dbReference type="FunFam" id="3.30.300.20:FF:000024">
    <property type="entry name" value="Probable transcription termination protein NusA"/>
    <property type="match status" value="1"/>
</dbReference>
<dbReference type="InterPro" id="IPR058582">
    <property type="entry name" value="KH_NusA_2nd"/>
</dbReference>
<keyword evidence="5 6" id="KW-0804">Transcription</keyword>
<comment type="caution">
    <text evidence="10">The sequence shown here is derived from an EMBL/GenBank/DDBJ whole genome shotgun (WGS) entry which is preliminary data.</text>
</comment>
<dbReference type="Proteomes" id="UP000320766">
    <property type="component" value="Unassembled WGS sequence"/>
</dbReference>
<dbReference type="CDD" id="cd22530">
    <property type="entry name" value="KH-II_NusA_arch_rpt1"/>
    <property type="match status" value="1"/>
</dbReference>
<dbReference type="Gene3D" id="3.30.300.20">
    <property type="match status" value="2"/>
</dbReference>
<dbReference type="NCBIfam" id="TIGR01952">
    <property type="entry name" value="nusA_arch"/>
    <property type="match status" value="1"/>
</dbReference>
<evidence type="ECO:0000259" key="9">
    <source>
        <dbReference type="Pfam" id="PF26594"/>
    </source>
</evidence>
<accession>A0A520KXD9</accession>
<dbReference type="GO" id="GO:0005829">
    <property type="term" value="C:cytosol"/>
    <property type="evidence" value="ECO:0007669"/>
    <property type="project" value="TreeGrafter"/>
</dbReference>
<reference evidence="10 11" key="1">
    <citation type="journal article" date="2019" name="Nat. Microbiol.">
        <title>Wide diversity of methane and short-chain alkane metabolisms in uncultured archaea.</title>
        <authorList>
            <person name="Borrel G."/>
            <person name="Adam P.S."/>
            <person name="McKay L.J."/>
            <person name="Chen L.X."/>
            <person name="Sierra-Garcia I.N."/>
            <person name="Sieber C.M."/>
            <person name="Letourneur Q."/>
            <person name="Ghozlane A."/>
            <person name="Andersen G.L."/>
            <person name="Li W.J."/>
            <person name="Hallam S.J."/>
            <person name="Muyzer G."/>
            <person name="de Oliveira V.M."/>
            <person name="Inskeep W.P."/>
            <person name="Banfield J.F."/>
            <person name="Gribaldo S."/>
        </authorList>
    </citation>
    <scope>NUCLEOTIDE SEQUENCE [LARGE SCALE GENOMIC DNA]</scope>
    <source>
        <strain evidence="10">NM1b</strain>
    </source>
</reference>
<evidence type="ECO:0000256" key="2">
    <source>
        <dbReference type="ARBA" id="ARBA00022490"/>
    </source>
</evidence>
<keyword evidence="2 6" id="KW-0963">Cytoplasm</keyword>
<evidence type="ECO:0000256" key="1">
    <source>
        <dbReference type="ARBA" id="ARBA00022472"/>
    </source>
</evidence>
<gene>
    <name evidence="6" type="primary">nusA</name>
    <name evidence="10" type="ORF">EF807_03050</name>
</gene>
<dbReference type="PANTHER" id="PTHR22648:SF0">
    <property type="entry name" value="TRANSCRIPTION TERMINATION_ANTITERMINATION PROTEIN NUSA"/>
    <property type="match status" value="1"/>
</dbReference>
<dbReference type="Pfam" id="PF26594">
    <property type="entry name" value="KH_NusA_2nd"/>
    <property type="match status" value="1"/>
</dbReference>
<dbReference type="GO" id="GO:0031564">
    <property type="term" value="P:transcription antitermination"/>
    <property type="evidence" value="ECO:0007669"/>
    <property type="project" value="InterPro"/>
</dbReference>
<feature type="domain" description="NusA-like second KH" evidence="9">
    <location>
        <begin position="76"/>
        <end position="137"/>
    </location>
</feature>
<evidence type="ECO:0000259" key="8">
    <source>
        <dbReference type="Pfam" id="PF07650"/>
    </source>
</evidence>